<dbReference type="InterPro" id="IPR011100">
    <property type="entry name" value="Glyco_hydro_67_cat"/>
</dbReference>
<name>A0A561BYR7_9ACTN</name>
<dbReference type="GO" id="GO:0033939">
    <property type="term" value="F:xylan alpha-1,2-glucuronosidase activity"/>
    <property type="evidence" value="ECO:0007669"/>
    <property type="project" value="UniProtKB-EC"/>
</dbReference>
<dbReference type="InterPro" id="IPR011099">
    <property type="entry name" value="Glyco_hydro_67_C"/>
</dbReference>
<dbReference type="Pfam" id="PF03648">
    <property type="entry name" value="Glyco_hydro_67N"/>
    <property type="match status" value="1"/>
</dbReference>
<dbReference type="Pfam" id="PF07488">
    <property type="entry name" value="Glyco_hydro_67M"/>
    <property type="match status" value="1"/>
</dbReference>
<comment type="catalytic activity">
    <reaction evidence="7">
        <text>Hydrolysis of (1-&gt;2)-alpha-D-(4-O-methyl)glucuronosyl links in the main chain of hardwood xylans.</text>
        <dbReference type="EC" id="3.2.1.131"/>
    </reaction>
</comment>
<dbReference type="EC" id="3.2.1.131" evidence="7"/>
<dbReference type="InterPro" id="IPR008979">
    <property type="entry name" value="Galactose-bd-like_sf"/>
</dbReference>
<comment type="caution">
    <text evidence="12">The sequence shown here is derived from an EMBL/GenBank/DDBJ whole genome shotgun (WGS) entry which is preliminary data.</text>
</comment>
<dbReference type="Gene3D" id="3.20.20.80">
    <property type="entry name" value="Glycosidases"/>
    <property type="match status" value="1"/>
</dbReference>
<feature type="chain" id="PRO_5021899897" description="Xylan alpha-1,2-glucuronidase" evidence="8">
    <location>
        <begin position="28"/>
        <end position="943"/>
    </location>
</feature>
<dbReference type="RefSeq" id="WP_145811111.1">
    <property type="nucleotide sequence ID" value="NZ_VIVK01000001.1"/>
</dbReference>
<dbReference type="Gene3D" id="3.90.1330.10">
    <property type="entry name" value="Alpha-glucuronidase, C-terminal domain"/>
    <property type="match status" value="1"/>
</dbReference>
<evidence type="ECO:0000256" key="3">
    <source>
        <dbReference type="ARBA" id="ARBA00022801"/>
    </source>
</evidence>
<dbReference type="EMBL" id="VIVK01000001">
    <property type="protein sequence ID" value="TWD84046.1"/>
    <property type="molecule type" value="Genomic_DNA"/>
</dbReference>
<organism evidence="12 13">
    <name type="scientific">Kribbella amoyensis</name>
    <dbReference type="NCBI Taxonomy" id="996641"/>
    <lineage>
        <taxon>Bacteria</taxon>
        <taxon>Bacillati</taxon>
        <taxon>Actinomycetota</taxon>
        <taxon>Actinomycetes</taxon>
        <taxon>Propionibacteriales</taxon>
        <taxon>Kribbellaceae</taxon>
        <taxon>Kribbella</taxon>
    </lineage>
</organism>
<comment type="subunit">
    <text evidence="7">Homodimer.</text>
</comment>
<keyword evidence="13" id="KW-1185">Reference proteome</keyword>
<keyword evidence="2 7" id="KW-0858">Xylan degradation</keyword>
<dbReference type="GO" id="GO:0046559">
    <property type="term" value="F:alpha-glucuronidase activity"/>
    <property type="evidence" value="ECO:0007669"/>
    <property type="project" value="InterPro"/>
</dbReference>
<proteinExistence type="inferred from homology"/>
<dbReference type="SUPFAM" id="SSF49785">
    <property type="entry name" value="Galactose-binding domain-like"/>
    <property type="match status" value="1"/>
</dbReference>
<evidence type="ECO:0000256" key="7">
    <source>
        <dbReference type="RuleBase" id="RU361198"/>
    </source>
</evidence>
<dbReference type="Gene3D" id="3.30.379.10">
    <property type="entry name" value="Chitobiase/beta-hexosaminidase domain 2-like"/>
    <property type="match status" value="1"/>
</dbReference>
<feature type="domain" description="Glycosyl hydrolase family 67 catalytic" evidence="11">
    <location>
        <begin position="151"/>
        <end position="473"/>
    </location>
</feature>
<dbReference type="PANTHER" id="PTHR39207:SF1">
    <property type="entry name" value="ALPHA-GLUCURONIDASE A"/>
    <property type="match status" value="1"/>
</dbReference>
<keyword evidence="5 7" id="KW-0326">Glycosidase</keyword>
<reference evidence="12 13" key="1">
    <citation type="submission" date="2019-06" db="EMBL/GenBank/DDBJ databases">
        <title>Sequencing the genomes of 1000 actinobacteria strains.</title>
        <authorList>
            <person name="Klenk H.-P."/>
        </authorList>
    </citation>
    <scope>NUCLEOTIDE SEQUENCE [LARGE SCALE GENOMIC DNA]</scope>
    <source>
        <strain evidence="12 13">DSM 24683</strain>
    </source>
</reference>
<evidence type="ECO:0000313" key="12">
    <source>
        <dbReference type="EMBL" id="TWD84046.1"/>
    </source>
</evidence>
<gene>
    <name evidence="12" type="ORF">FB561_5219</name>
</gene>
<evidence type="ECO:0000259" key="9">
    <source>
        <dbReference type="Pfam" id="PF03648"/>
    </source>
</evidence>
<dbReference type="AlphaFoldDB" id="A0A561BYR7"/>
<evidence type="ECO:0000256" key="5">
    <source>
        <dbReference type="ARBA" id="ARBA00023295"/>
    </source>
</evidence>
<evidence type="ECO:0000313" key="13">
    <source>
        <dbReference type="Proteomes" id="UP000318380"/>
    </source>
</evidence>
<dbReference type="PANTHER" id="PTHR39207">
    <property type="entry name" value="ALPHA-GLUCURONIDASE A"/>
    <property type="match status" value="1"/>
</dbReference>
<sequence length="943" mass="103321">MTFTRRTLLAGALAAAMLPGAAPQAFAAPPSEDGYDLWLRHRLVADRSMLAHYRAAIDHVVVLGNHPVLRSAGEELARGLSGLLGRAIPVRNEVGKGAVVVGVNVLSPESLARLGPEGFMVKRLDGPERVVISSAGEQGALYGAFRFLQHLQRQLPLNQVDMADRPASPLRMINHWDNLNRSVERGYAGKSIFVWDELPELRERYVDYARVLASVGINHTVVNNVNASAEFLRSERLPGLAALAGVLRSWGVRLWVSANYASPITLTKDQADPITVADPLDPRVQQWWQDKIEEIYRIIPDFGGFLVKANSEGQPGPLDYGRTHAEGANMLADRLAPHDGRLVWRSFVHEGFDDWAEHQYRVFHPLDGQFHENAVVQTKNGPIDFQVREPVNPLFGGLPRTNQLIELQVTQEYTGHSTHLCYLVPEWKTILDFPTYTGTGSWPTVSDVVTGAAYGQENVGFAGVGNLGDDRDWTGYQLGAANLHGFARLAWDPTATADEVVTEWIELTFGCDRRVGSVLKAIMLQSWQVYESYTSPLGMGYLTYPLGAHFAPAPTTTQNLSHHTTAEGTGFDRTEATGSGYTGLYAQHWQDVYGSLERCPDELLLFMHWVPYTHQLHSGKTVIQHIYDSHFDGYERVLEFQRAWSRLKGQVDASRHGDIAATFDDHVVEAERWRDTIVAYFFGWSRILSTGPGWLQLAFPSGRLLFGGVPNSLDLEITNANSAEQSVTATVHPPDASWKVEGTTAVVGSAQSKTVALSVTPPLIADHVPLTVDISPGQTTLGSQDQTYVVTPAAELCHLALDVGTADSPLVTGYARLAPGTAWDETRGYGWVGTAPQGRDRGGSWDALQRDFCGDYPARTLRIRIPAGRHRLSALIGDGGPDTPPTIITEAGKVLATSPEMPGGTFIWIHAEVDGGATGRTADLVLDSEPDRFWHLGALVITD</sequence>
<feature type="signal peptide" evidence="8">
    <location>
        <begin position="1"/>
        <end position="27"/>
    </location>
</feature>
<evidence type="ECO:0000256" key="4">
    <source>
        <dbReference type="ARBA" id="ARBA00023277"/>
    </source>
</evidence>
<dbReference type="InterPro" id="IPR005154">
    <property type="entry name" value="Glyco_hydro_67_aGlcAse_N"/>
</dbReference>
<dbReference type="InterPro" id="IPR037054">
    <property type="entry name" value="A-glucoronidase_C_sf"/>
</dbReference>
<comment type="similarity">
    <text evidence="1 7">Belongs to the glycosyl hydrolase 67 family.</text>
</comment>
<protein>
    <recommendedName>
        <fullName evidence="7">Xylan alpha-1,2-glucuronidase</fullName>
        <ecNumber evidence="7">3.2.1.131</ecNumber>
    </recommendedName>
</protein>
<evidence type="ECO:0000256" key="1">
    <source>
        <dbReference type="ARBA" id="ARBA00008833"/>
    </source>
</evidence>
<dbReference type="GO" id="GO:0045493">
    <property type="term" value="P:xylan catabolic process"/>
    <property type="evidence" value="ECO:0007669"/>
    <property type="project" value="UniProtKB-KW"/>
</dbReference>
<feature type="domain" description="Alpha glucuronidase N-terminal" evidence="9">
    <location>
        <begin position="37"/>
        <end position="147"/>
    </location>
</feature>
<evidence type="ECO:0000256" key="8">
    <source>
        <dbReference type="SAM" id="SignalP"/>
    </source>
</evidence>
<evidence type="ECO:0000259" key="10">
    <source>
        <dbReference type="Pfam" id="PF07477"/>
    </source>
</evidence>
<feature type="domain" description="Glycosyl hydrolase family 67 C-terminal" evidence="10">
    <location>
        <begin position="474"/>
        <end position="687"/>
    </location>
</feature>
<dbReference type="Pfam" id="PF07477">
    <property type="entry name" value="Glyco_hydro_67C"/>
    <property type="match status" value="1"/>
</dbReference>
<dbReference type="InterPro" id="IPR017853">
    <property type="entry name" value="GH"/>
</dbReference>
<keyword evidence="4 7" id="KW-0119">Carbohydrate metabolism</keyword>
<evidence type="ECO:0000259" key="11">
    <source>
        <dbReference type="Pfam" id="PF07488"/>
    </source>
</evidence>
<evidence type="ECO:0000256" key="6">
    <source>
        <dbReference type="ARBA" id="ARBA00023326"/>
    </source>
</evidence>
<dbReference type="Gene3D" id="2.60.120.430">
    <property type="entry name" value="Galactose-binding lectin"/>
    <property type="match status" value="1"/>
</dbReference>
<dbReference type="InterPro" id="IPR029018">
    <property type="entry name" value="Hex-like_dom2"/>
</dbReference>
<keyword evidence="3 7" id="KW-0378">Hydrolase</keyword>
<dbReference type="OrthoDB" id="339499at2"/>
<accession>A0A561BYR7</accession>
<dbReference type="SUPFAM" id="SSF51445">
    <property type="entry name" value="(Trans)glycosidases"/>
    <property type="match status" value="1"/>
</dbReference>
<evidence type="ECO:0000256" key="2">
    <source>
        <dbReference type="ARBA" id="ARBA00022651"/>
    </source>
</evidence>
<dbReference type="GO" id="GO:0005576">
    <property type="term" value="C:extracellular region"/>
    <property type="evidence" value="ECO:0007669"/>
    <property type="project" value="InterPro"/>
</dbReference>
<dbReference type="PROSITE" id="PS51318">
    <property type="entry name" value="TAT"/>
    <property type="match status" value="1"/>
</dbReference>
<dbReference type="Proteomes" id="UP000318380">
    <property type="component" value="Unassembled WGS sequence"/>
</dbReference>
<keyword evidence="6 7" id="KW-0624">Polysaccharide degradation</keyword>
<dbReference type="InterPro" id="IPR006311">
    <property type="entry name" value="TAT_signal"/>
</dbReference>
<keyword evidence="8" id="KW-0732">Signal</keyword>
<dbReference type="SUPFAM" id="SSF55545">
    <property type="entry name" value="beta-N-acetylhexosaminidase-like domain"/>
    <property type="match status" value="1"/>
</dbReference>